<dbReference type="STRING" id="1314776.A0A165WDM8"/>
<evidence type="ECO:0000313" key="2">
    <source>
        <dbReference type="EMBL" id="KZT31023.1"/>
    </source>
</evidence>
<proteinExistence type="predicted"/>
<protein>
    <recommendedName>
        <fullName evidence="1">Tc1-like transposase DDE domain-containing protein</fullName>
    </recommendedName>
</protein>
<dbReference type="EMBL" id="KV428974">
    <property type="protein sequence ID" value="KZT31023.1"/>
    <property type="molecule type" value="Genomic_DNA"/>
</dbReference>
<reference evidence="2 3" key="1">
    <citation type="journal article" date="2016" name="Mol. Biol. Evol.">
        <title>Comparative Genomics of Early-Diverging Mushroom-Forming Fungi Provides Insights into the Origins of Lignocellulose Decay Capabilities.</title>
        <authorList>
            <person name="Nagy L.G."/>
            <person name="Riley R."/>
            <person name="Tritt A."/>
            <person name="Adam C."/>
            <person name="Daum C."/>
            <person name="Floudas D."/>
            <person name="Sun H."/>
            <person name="Yadav J.S."/>
            <person name="Pangilinan J."/>
            <person name="Larsson K.H."/>
            <person name="Matsuura K."/>
            <person name="Barry K."/>
            <person name="Labutti K."/>
            <person name="Kuo R."/>
            <person name="Ohm R.A."/>
            <person name="Bhattacharya S.S."/>
            <person name="Shirouzu T."/>
            <person name="Yoshinaga Y."/>
            <person name="Martin F.M."/>
            <person name="Grigoriev I.V."/>
            <person name="Hibbett D.S."/>
        </authorList>
    </citation>
    <scope>NUCLEOTIDE SEQUENCE [LARGE SCALE GENOMIC DNA]</scope>
    <source>
        <strain evidence="2 3">HHB10207 ss-3</strain>
    </source>
</reference>
<dbReference type="PANTHER" id="PTHR46564">
    <property type="entry name" value="TRANSPOSASE"/>
    <property type="match status" value="1"/>
</dbReference>
<gene>
    <name evidence="2" type="ORF">SISSUDRAFT_995598</name>
</gene>
<dbReference type="Proteomes" id="UP000076798">
    <property type="component" value="Unassembled WGS sequence"/>
</dbReference>
<feature type="non-terminal residue" evidence="2">
    <location>
        <position position="1"/>
    </location>
</feature>
<organism evidence="2 3">
    <name type="scientific">Sistotremastrum suecicum HHB10207 ss-3</name>
    <dbReference type="NCBI Taxonomy" id="1314776"/>
    <lineage>
        <taxon>Eukaryota</taxon>
        <taxon>Fungi</taxon>
        <taxon>Dikarya</taxon>
        <taxon>Basidiomycota</taxon>
        <taxon>Agaricomycotina</taxon>
        <taxon>Agaricomycetes</taxon>
        <taxon>Sistotremastrales</taxon>
        <taxon>Sistotremastraceae</taxon>
        <taxon>Sistotremastrum</taxon>
    </lineage>
</organism>
<dbReference type="AlphaFoldDB" id="A0A165WDM8"/>
<evidence type="ECO:0000313" key="3">
    <source>
        <dbReference type="Proteomes" id="UP000076798"/>
    </source>
</evidence>
<dbReference type="PANTHER" id="PTHR46564:SF1">
    <property type="entry name" value="TRANSPOSASE"/>
    <property type="match status" value="1"/>
</dbReference>
<dbReference type="InterPro" id="IPR038717">
    <property type="entry name" value="Tc1-like_DDE_dom"/>
</dbReference>
<sequence length="110" mass="12773">LLENMNDFPGENSVIVIDNCRIHKHSEIIESIIERHLCILLPPYSPDFNPIECAFSAMKYHIRRRGDGVRAAMRRDADPKEIGHWIFEALFAISPEDCRGWYKHCGYTVD</sequence>
<dbReference type="GO" id="GO:0003676">
    <property type="term" value="F:nucleic acid binding"/>
    <property type="evidence" value="ECO:0007669"/>
    <property type="project" value="InterPro"/>
</dbReference>
<name>A0A165WDM8_9AGAM</name>
<dbReference type="InterPro" id="IPR036397">
    <property type="entry name" value="RNaseH_sf"/>
</dbReference>
<accession>A0A165WDM8</accession>
<dbReference type="OrthoDB" id="2266637at2759"/>
<dbReference type="Gene3D" id="3.30.420.10">
    <property type="entry name" value="Ribonuclease H-like superfamily/Ribonuclease H"/>
    <property type="match status" value="1"/>
</dbReference>
<dbReference type="Pfam" id="PF13358">
    <property type="entry name" value="DDE_3"/>
    <property type="match status" value="1"/>
</dbReference>
<evidence type="ECO:0000259" key="1">
    <source>
        <dbReference type="Pfam" id="PF13358"/>
    </source>
</evidence>
<feature type="domain" description="Tc1-like transposase DDE" evidence="1">
    <location>
        <begin position="9"/>
        <end position="64"/>
    </location>
</feature>
<keyword evidence="3" id="KW-1185">Reference proteome</keyword>